<evidence type="ECO:0008006" key="3">
    <source>
        <dbReference type="Google" id="ProtNLM"/>
    </source>
</evidence>
<name>A0A1U7NMF3_9FIRM</name>
<organism evidence="1 2">
    <name type="scientific">Dubosiella newyorkensis</name>
    <dbReference type="NCBI Taxonomy" id="1862672"/>
    <lineage>
        <taxon>Bacteria</taxon>
        <taxon>Bacillati</taxon>
        <taxon>Bacillota</taxon>
        <taxon>Erysipelotrichia</taxon>
        <taxon>Erysipelotrichales</taxon>
        <taxon>Erysipelotrichaceae</taxon>
        <taxon>Dubosiella</taxon>
    </lineage>
</organism>
<dbReference type="EMBL" id="MPKA01000065">
    <property type="protein sequence ID" value="OLU46377.1"/>
    <property type="molecule type" value="Genomic_DNA"/>
</dbReference>
<dbReference type="SUPFAM" id="SSF52540">
    <property type="entry name" value="P-loop containing nucleoside triphosphate hydrolases"/>
    <property type="match status" value="1"/>
</dbReference>
<dbReference type="Gene3D" id="3.40.50.300">
    <property type="entry name" value="P-loop containing nucleotide triphosphate hydrolases"/>
    <property type="match status" value="1"/>
</dbReference>
<dbReference type="AlphaFoldDB" id="A0A1U7NMF3"/>
<evidence type="ECO:0000313" key="1">
    <source>
        <dbReference type="EMBL" id="OLU46377.1"/>
    </source>
</evidence>
<evidence type="ECO:0000313" key="2">
    <source>
        <dbReference type="Proteomes" id="UP000186705"/>
    </source>
</evidence>
<protein>
    <recommendedName>
        <fullName evidence="3">ABC transporter domain-containing protein</fullName>
    </recommendedName>
</protein>
<proteinExistence type="predicted"/>
<dbReference type="InterPro" id="IPR027417">
    <property type="entry name" value="P-loop_NTPase"/>
</dbReference>
<keyword evidence="2" id="KW-1185">Reference proteome</keyword>
<reference evidence="1 2" key="1">
    <citation type="submission" date="2016-11" db="EMBL/GenBank/DDBJ databases">
        <title>Description of two novel members of the family Erysipelotrichaceae: Ileibacterium lipovorans gen. nov., sp. nov. and Dubosiella newyorkensis, gen. nov., sp. nov.</title>
        <authorList>
            <person name="Cox L.M."/>
            <person name="Sohn J."/>
            <person name="Tyrrell K.L."/>
            <person name="Citron D.M."/>
            <person name="Lawson P.A."/>
            <person name="Patel N.B."/>
            <person name="Iizumi T."/>
            <person name="Perez-Perez G.I."/>
            <person name="Goldstein E.J."/>
            <person name="Blaser M.J."/>
        </authorList>
    </citation>
    <scope>NUCLEOTIDE SEQUENCE [LARGE SCALE GENOMIC DNA]</scope>
    <source>
        <strain evidence="1 2">NYU-BL-A4</strain>
    </source>
</reference>
<sequence>MQRIQLARVIYQKKSWLFLDEAFSALDSKTTKKIERFFLEDPKITLIHICHKPVKENLDLYDEIIHMEQGEVVDVQINA</sequence>
<dbReference type="STRING" id="1862672.BO225_06315"/>
<accession>A0A1U7NMF3</accession>
<gene>
    <name evidence="1" type="ORF">BO225_06315</name>
</gene>
<comment type="caution">
    <text evidence="1">The sequence shown here is derived from an EMBL/GenBank/DDBJ whole genome shotgun (WGS) entry which is preliminary data.</text>
</comment>
<dbReference type="Proteomes" id="UP000186705">
    <property type="component" value="Unassembled WGS sequence"/>
</dbReference>